<feature type="coiled-coil region" evidence="1">
    <location>
        <begin position="135"/>
        <end position="193"/>
    </location>
</feature>
<comment type="caution">
    <text evidence="2">The sequence shown here is derived from an EMBL/GenBank/DDBJ whole genome shotgun (WGS) entry which is preliminary data.</text>
</comment>
<feature type="non-terminal residue" evidence="2">
    <location>
        <position position="1"/>
    </location>
</feature>
<evidence type="ECO:0000313" key="2">
    <source>
        <dbReference type="EMBL" id="CAG8583446.1"/>
    </source>
</evidence>
<reference evidence="2" key="1">
    <citation type="submission" date="2021-06" db="EMBL/GenBank/DDBJ databases">
        <authorList>
            <person name="Kallberg Y."/>
            <person name="Tangrot J."/>
            <person name="Rosling A."/>
        </authorList>
    </citation>
    <scope>NUCLEOTIDE SEQUENCE</scope>
    <source>
        <strain evidence="2">IN212</strain>
    </source>
</reference>
<keyword evidence="1" id="KW-0175">Coiled coil</keyword>
<accession>A0A9N9G673</accession>
<dbReference type="Proteomes" id="UP000789396">
    <property type="component" value="Unassembled WGS sequence"/>
</dbReference>
<sequence length="281" mass="32895">MPSPNKGKSSGNPRCPECGNHYVDIHRHVRRIHRTDLSSLNQLVFQRKNKPPKNNPYQTTTRKERRNEILYNKSQLLKLIDGYVRVLRNQKRNGLENSSLINEEIKWFNNLRVHTKDLDKNDLSLFKSKYSDFNKEKYEITIIELDQKNEEINKLTKSGSDLNLANETKDTMIISLEAQIKALKSEAEVLRINFDLADSERSRNATNMYDLELKLNDVNNKHSNLVEDHKLETQWSDQKETDLHKQIDLLKHRIEELESSLDKLSILIDISKDLAKIHKAI</sequence>
<keyword evidence="3" id="KW-1185">Reference proteome</keyword>
<organism evidence="2 3">
    <name type="scientific">Racocetra fulgida</name>
    <dbReference type="NCBI Taxonomy" id="60492"/>
    <lineage>
        <taxon>Eukaryota</taxon>
        <taxon>Fungi</taxon>
        <taxon>Fungi incertae sedis</taxon>
        <taxon>Mucoromycota</taxon>
        <taxon>Glomeromycotina</taxon>
        <taxon>Glomeromycetes</taxon>
        <taxon>Diversisporales</taxon>
        <taxon>Gigasporaceae</taxon>
        <taxon>Racocetra</taxon>
    </lineage>
</organism>
<name>A0A9N9G673_9GLOM</name>
<evidence type="ECO:0000313" key="3">
    <source>
        <dbReference type="Proteomes" id="UP000789396"/>
    </source>
</evidence>
<dbReference type="EMBL" id="CAJVPZ010007224">
    <property type="protein sequence ID" value="CAG8583446.1"/>
    <property type="molecule type" value="Genomic_DNA"/>
</dbReference>
<gene>
    <name evidence="2" type="ORF">RFULGI_LOCUS5944</name>
</gene>
<feature type="coiled-coil region" evidence="1">
    <location>
        <begin position="240"/>
        <end position="267"/>
    </location>
</feature>
<protein>
    <submittedName>
        <fullName evidence="2">1046_t:CDS:1</fullName>
    </submittedName>
</protein>
<dbReference type="AlphaFoldDB" id="A0A9N9G673"/>
<proteinExistence type="predicted"/>
<evidence type="ECO:0000256" key="1">
    <source>
        <dbReference type="SAM" id="Coils"/>
    </source>
</evidence>